<dbReference type="AlphaFoldDB" id="A0ABD1GMV6"/>
<feature type="signal peptide" evidence="1">
    <location>
        <begin position="1"/>
        <end position="17"/>
    </location>
</feature>
<feature type="chain" id="PRO_5044787446" evidence="1">
    <location>
        <begin position="18"/>
        <end position="130"/>
    </location>
</feature>
<evidence type="ECO:0000313" key="3">
    <source>
        <dbReference type="Proteomes" id="UP001567538"/>
    </source>
</evidence>
<evidence type="ECO:0000256" key="1">
    <source>
        <dbReference type="SAM" id="SignalP"/>
    </source>
</evidence>
<name>A0ABD1GMV6_SALDI</name>
<evidence type="ECO:0000313" key="2">
    <source>
        <dbReference type="EMBL" id="KAL1545466.1"/>
    </source>
</evidence>
<dbReference type="EMBL" id="JBEAFC010000008">
    <property type="protein sequence ID" value="KAL1545466.1"/>
    <property type="molecule type" value="Genomic_DNA"/>
</dbReference>
<organism evidence="2 3">
    <name type="scientific">Salvia divinorum</name>
    <name type="common">Maria pastora</name>
    <name type="synonym">Diviner's sage</name>
    <dbReference type="NCBI Taxonomy" id="28513"/>
    <lineage>
        <taxon>Eukaryota</taxon>
        <taxon>Viridiplantae</taxon>
        <taxon>Streptophyta</taxon>
        <taxon>Embryophyta</taxon>
        <taxon>Tracheophyta</taxon>
        <taxon>Spermatophyta</taxon>
        <taxon>Magnoliopsida</taxon>
        <taxon>eudicotyledons</taxon>
        <taxon>Gunneridae</taxon>
        <taxon>Pentapetalae</taxon>
        <taxon>asterids</taxon>
        <taxon>lamiids</taxon>
        <taxon>Lamiales</taxon>
        <taxon>Lamiaceae</taxon>
        <taxon>Nepetoideae</taxon>
        <taxon>Mentheae</taxon>
        <taxon>Salviinae</taxon>
        <taxon>Salvia</taxon>
        <taxon>Salvia subgen. Calosphace</taxon>
    </lineage>
</organism>
<keyword evidence="3" id="KW-1185">Reference proteome</keyword>
<proteinExistence type="predicted"/>
<dbReference type="Proteomes" id="UP001567538">
    <property type="component" value="Unassembled WGS sequence"/>
</dbReference>
<keyword evidence="1" id="KW-0732">Signal</keyword>
<reference evidence="2 3" key="1">
    <citation type="submission" date="2024-06" db="EMBL/GenBank/DDBJ databases">
        <title>A chromosome level genome sequence of Diviner's sage (Salvia divinorum).</title>
        <authorList>
            <person name="Ford S.A."/>
            <person name="Ro D.-K."/>
            <person name="Ness R.W."/>
            <person name="Phillips M.A."/>
        </authorList>
    </citation>
    <scope>NUCLEOTIDE SEQUENCE [LARGE SCALE GENOMIC DNA]</scope>
    <source>
        <strain evidence="2">SAF-2024a</strain>
        <tissue evidence="2">Leaf</tissue>
    </source>
</reference>
<comment type="caution">
    <text evidence="2">The sequence shown here is derived from an EMBL/GenBank/DDBJ whole genome shotgun (WGS) entry which is preliminary data.</text>
</comment>
<sequence>MAKPLQIVTSLLIPVLAVPSVAITVQVRLLACHRRSSLRNSRSFQSSSVVANAAGAALLRSTAVVHNGVGFQEFHTNMLMLFEELGWGEISLSRLGLGCACSLGKEICADLGGESLWAQDKTLFVWAHLV</sequence>
<gene>
    <name evidence="2" type="ORF">AAHA92_22191</name>
</gene>
<accession>A0ABD1GMV6</accession>
<protein>
    <submittedName>
        <fullName evidence="2">Uncharacterized protein</fullName>
    </submittedName>
</protein>